<feature type="compositionally biased region" description="Basic and acidic residues" evidence="1">
    <location>
        <begin position="378"/>
        <end position="388"/>
    </location>
</feature>
<name>A0ABQ5H4T2_9ASTR</name>
<dbReference type="Proteomes" id="UP001151760">
    <property type="component" value="Unassembled WGS sequence"/>
</dbReference>
<feature type="compositionally biased region" description="Basic and acidic residues" evidence="1">
    <location>
        <begin position="396"/>
        <end position="439"/>
    </location>
</feature>
<keyword evidence="3" id="KW-1185">Reference proteome</keyword>
<feature type="region of interest" description="Disordered" evidence="1">
    <location>
        <begin position="344"/>
        <end position="439"/>
    </location>
</feature>
<protein>
    <submittedName>
        <fullName evidence="2">Uncharacterized protein</fullName>
    </submittedName>
</protein>
<gene>
    <name evidence="2" type="ORF">Tco_1057215</name>
</gene>
<organism evidence="2 3">
    <name type="scientific">Tanacetum coccineum</name>
    <dbReference type="NCBI Taxonomy" id="301880"/>
    <lineage>
        <taxon>Eukaryota</taxon>
        <taxon>Viridiplantae</taxon>
        <taxon>Streptophyta</taxon>
        <taxon>Embryophyta</taxon>
        <taxon>Tracheophyta</taxon>
        <taxon>Spermatophyta</taxon>
        <taxon>Magnoliopsida</taxon>
        <taxon>eudicotyledons</taxon>
        <taxon>Gunneridae</taxon>
        <taxon>Pentapetalae</taxon>
        <taxon>asterids</taxon>
        <taxon>campanulids</taxon>
        <taxon>Asterales</taxon>
        <taxon>Asteraceae</taxon>
        <taxon>Asteroideae</taxon>
        <taxon>Anthemideae</taxon>
        <taxon>Anthemidinae</taxon>
        <taxon>Tanacetum</taxon>
    </lineage>
</organism>
<reference evidence="2" key="2">
    <citation type="submission" date="2022-01" db="EMBL/GenBank/DDBJ databases">
        <authorList>
            <person name="Yamashiro T."/>
            <person name="Shiraishi A."/>
            <person name="Satake H."/>
            <person name="Nakayama K."/>
        </authorList>
    </citation>
    <scope>NUCLEOTIDE SEQUENCE</scope>
</reference>
<accession>A0ABQ5H4T2</accession>
<comment type="caution">
    <text evidence="2">The sequence shown here is derived from an EMBL/GenBank/DDBJ whole genome shotgun (WGS) entry which is preliminary data.</text>
</comment>
<dbReference type="EMBL" id="BQNB010019208">
    <property type="protein sequence ID" value="GJT82873.1"/>
    <property type="molecule type" value="Genomic_DNA"/>
</dbReference>
<evidence type="ECO:0000313" key="2">
    <source>
        <dbReference type="EMBL" id="GJT82873.1"/>
    </source>
</evidence>
<proteinExistence type="predicted"/>
<sequence length="439" mass="50479">MMNSAQQRLGIDVDLKLGLLHERTESNRYEKPNFNQFNVKHKEEEENVNEFIDKEDDLNNVNEENKEELDDDQHNVSQESGFKQEEDDAYVTLTVVHDTQKTEGPMKSSFVSFDFIEKLLNFENVSPTDNEIASLMDTIVCHEDPSGQTYTLFTVPITTIPPPPHFFNPLPQQTTPTPTPTISEATTSFPTLLDFSSVLKFNDKVTKLETDLEEMKQVDQYAQAISFIPAIVDRYINNKLREAIHKVTQSHNAECREEAQVEKQEYIDLVDLSTSQPKSTYEAATSLSEYELTKILLDKMVESKPPLRADYKRELYDALIKSYNTDKYLFETYGEVFTLKRSRDEKDKRIKNPSAEGKSSSSSKDTSRSHHKSSGKFAHVEELSHTVDDSGVQKNQEFDKGNNDEKPNDEAAPKNDWFKKPERPPTPDPDWNKRQQVDF</sequence>
<evidence type="ECO:0000313" key="3">
    <source>
        <dbReference type="Proteomes" id="UP001151760"/>
    </source>
</evidence>
<reference evidence="2" key="1">
    <citation type="journal article" date="2022" name="Int. J. Mol. Sci.">
        <title>Draft Genome of Tanacetum Coccineum: Genomic Comparison of Closely Related Tanacetum-Family Plants.</title>
        <authorList>
            <person name="Yamashiro T."/>
            <person name="Shiraishi A."/>
            <person name="Nakayama K."/>
            <person name="Satake H."/>
        </authorList>
    </citation>
    <scope>NUCLEOTIDE SEQUENCE</scope>
</reference>
<evidence type="ECO:0000256" key="1">
    <source>
        <dbReference type="SAM" id="MobiDB-lite"/>
    </source>
</evidence>